<proteinExistence type="predicted"/>
<comment type="caution">
    <text evidence="1">The sequence shown here is derived from an EMBL/GenBank/DDBJ whole genome shotgun (WGS) entry which is preliminary data.</text>
</comment>
<gene>
    <name evidence="1" type="ORF">CR513_10794</name>
</gene>
<accession>A0A371HRG9</accession>
<sequence>MKDVTHVMSQTCPSNPNPLNVSLKNWQTCCLHRLVVLYIHAMSELANYYRDSKCSKVTMLTKKTILGVFKSIPFYASSRLSTAYERAEGSNAVAKGSSDDGVVKREDMGMSNDPAKDGPIKAVEDADMVRDTAKESMDGAWIAAQQNSHKRIPIVVSYNNLVKHLQHSTTPKAAIVSTSSNRLCISDANARVHTQGGDSIVEAATEGAVKATEAVLENVGEKAKGTVDTALDAAKKSAELVTETTMAEADTNIVDTAEYRCSQDMGGQLGDGHDGYN</sequence>
<dbReference type="AlphaFoldDB" id="A0A371HRG9"/>
<protein>
    <submittedName>
        <fullName evidence="1">Uncharacterized protein</fullName>
    </submittedName>
</protein>
<keyword evidence="2" id="KW-1185">Reference proteome</keyword>
<organism evidence="1 2">
    <name type="scientific">Mucuna pruriens</name>
    <name type="common">Velvet bean</name>
    <name type="synonym">Dolichos pruriens</name>
    <dbReference type="NCBI Taxonomy" id="157652"/>
    <lineage>
        <taxon>Eukaryota</taxon>
        <taxon>Viridiplantae</taxon>
        <taxon>Streptophyta</taxon>
        <taxon>Embryophyta</taxon>
        <taxon>Tracheophyta</taxon>
        <taxon>Spermatophyta</taxon>
        <taxon>Magnoliopsida</taxon>
        <taxon>eudicotyledons</taxon>
        <taxon>Gunneridae</taxon>
        <taxon>Pentapetalae</taxon>
        <taxon>rosids</taxon>
        <taxon>fabids</taxon>
        <taxon>Fabales</taxon>
        <taxon>Fabaceae</taxon>
        <taxon>Papilionoideae</taxon>
        <taxon>50 kb inversion clade</taxon>
        <taxon>NPAAA clade</taxon>
        <taxon>indigoferoid/millettioid clade</taxon>
        <taxon>Phaseoleae</taxon>
        <taxon>Mucuna</taxon>
    </lineage>
</organism>
<dbReference type="OrthoDB" id="1162579at2759"/>
<dbReference type="EMBL" id="QJKJ01001890">
    <property type="protein sequence ID" value="RDY05379.1"/>
    <property type="molecule type" value="Genomic_DNA"/>
</dbReference>
<dbReference type="Proteomes" id="UP000257109">
    <property type="component" value="Unassembled WGS sequence"/>
</dbReference>
<evidence type="ECO:0000313" key="1">
    <source>
        <dbReference type="EMBL" id="RDY05379.1"/>
    </source>
</evidence>
<reference evidence="1" key="1">
    <citation type="submission" date="2018-05" db="EMBL/GenBank/DDBJ databases">
        <title>Draft genome of Mucuna pruriens seed.</title>
        <authorList>
            <person name="Nnadi N.E."/>
            <person name="Vos R."/>
            <person name="Hasami M.H."/>
            <person name="Devisetty U.K."/>
            <person name="Aguiy J.C."/>
        </authorList>
    </citation>
    <scope>NUCLEOTIDE SEQUENCE [LARGE SCALE GENOMIC DNA]</scope>
    <source>
        <strain evidence="1">JCA_2017</strain>
    </source>
</reference>
<evidence type="ECO:0000313" key="2">
    <source>
        <dbReference type="Proteomes" id="UP000257109"/>
    </source>
</evidence>
<feature type="non-terminal residue" evidence="1">
    <location>
        <position position="1"/>
    </location>
</feature>
<name>A0A371HRG9_MUCPR</name>